<feature type="domain" description="Cytochrome c" evidence="5">
    <location>
        <begin position="267"/>
        <end position="399"/>
    </location>
</feature>
<dbReference type="PANTHER" id="PTHR30600">
    <property type="entry name" value="CYTOCHROME C PEROXIDASE-RELATED"/>
    <property type="match status" value="1"/>
</dbReference>
<dbReference type="Proteomes" id="UP001597526">
    <property type="component" value="Unassembled WGS sequence"/>
</dbReference>
<evidence type="ECO:0000313" key="6">
    <source>
        <dbReference type="EMBL" id="MFD2586307.1"/>
    </source>
</evidence>
<keyword evidence="3 4" id="KW-0408">Iron</keyword>
<feature type="domain" description="Cytochrome c" evidence="5">
    <location>
        <begin position="51"/>
        <end position="257"/>
    </location>
</feature>
<dbReference type="InterPro" id="IPR051395">
    <property type="entry name" value="Cytochrome_c_Peroxidase/MauG"/>
</dbReference>
<name>A0ABW5MT56_9FLAO</name>
<evidence type="ECO:0000256" key="4">
    <source>
        <dbReference type="PROSITE-ProRule" id="PRU00433"/>
    </source>
</evidence>
<dbReference type="RefSeq" id="WP_339337241.1">
    <property type="nucleotide sequence ID" value="NZ_JBHULB010000007.1"/>
</dbReference>
<proteinExistence type="predicted"/>
<dbReference type="InterPro" id="IPR036909">
    <property type="entry name" value="Cyt_c-like_dom_sf"/>
</dbReference>
<dbReference type="EMBL" id="JBHULB010000007">
    <property type="protein sequence ID" value="MFD2586307.1"/>
    <property type="molecule type" value="Genomic_DNA"/>
</dbReference>
<dbReference type="InterPro" id="IPR009056">
    <property type="entry name" value="Cyt_c-like_dom"/>
</dbReference>
<protein>
    <submittedName>
        <fullName evidence="6">Di-heme oxidoredictase family protein</fullName>
    </submittedName>
</protein>
<evidence type="ECO:0000259" key="5">
    <source>
        <dbReference type="PROSITE" id="PS51007"/>
    </source>
</evidence>
<sequence>MSKIIYIFIGVSLLLLCGCENLGPEEPMEFELLDGPIDGLSTSEQKRFLAGDIAFNDDVFTVENGLGPLFVGTSCVSCHSGDGKGHPFNQLIRFGNNDLGLPSMPTIGDGRNQIQNKAIPGFEPETVPDGLPFSILVAPAVTGLGLLDAVPDMDILALADPMDEDGDGISGRPHYNRPPKFTEIRENSVPIGNNFIFRFGKKASSYDLLHQTVGAYNQDIGITSLFDPIDPFSGLEEDPEISTQTLNDVVFYLKTLKAPIPRNQTDPDVIAGKELFQSIQCAACHTPTLTTGFSPIESLSFKEFHPYTDLLLHDMGPGLDDRFTEGNVETSEWRTPPLWGIGLSANSQGGQMFLLHDGRASSIGEAIEMHGGEANNSKAQYLLLEPEEKSQLIQFINSL</sequence>
<dbReference type="PROSITE" id="PS51257">
    <property type="entry name" value="PROKAR_LIPOPROTEIN"/>
    <property type="match status" value="1"/>
</dbReference>
<comment type="caution">
    <text evidence="6">The sequence shown here is derived from an EMBL/GenBank/DDBJ whole genome shotgun (WGS) entry which is preliminary data.</text>
</comment>
<dbReference type="Gene3D" id="1.10.760.10">
    <property type="entry name" value="Cytochrome c-like domain"/>
    <property type="match status" value="1"/>
</dbReference>
<accession>A0ABW5MT56</accession>
<keyword evidence="7" id="KW-1185">Reference proteome</keyword>
<organism evidence="6 7">
    <name type="scientific">Croceitalea marina</name>
    <dbReference type="NCBI Taxonomy" id="1775166"/>
    <lineage>
        <taxon>Bacteria</taxon>
        <taxon>Pseudomonadati</taxon>
        <taxon>Bacteroidota</taxon>
        <taxon>Flavobacteriia</taxon>
        <taxon>Flavobacteriales</taxon>
        <taxon>Flavobacteriaceae</taxon>
        <taxon>Croceitalea</taxon>
    </lineage>
</organism>
<evidence type="ECO:0000256" key="3">
    <source>
        <dbReference type="ARBA" id="ARBA00023004"/>
    </source>
</evidence>
<dbReference type="SUPFAM" id="SSF46626">
    <property type="entry name" value="Cytochrome c"/>
    <property type="match status" value="1"/>
</dbReference>
<dbReference type="InterPro" id="IPR010538">
    <property type="entry name" value="DHOR"/>
</dbReference>
<dbReference type="PANTHER" id="PTHR30600:SF4">
    <property type="entry name" value="CYTOCHROME C DOMAIN-CONTAINING PROTEIN"/>
    <property type="match status" value="1"/>
</dbReference>
<evidence type="ECO:0000256" key="2">
    <source>
        <dbReference type="ARBA" id="ARBA00022723"/>
    </source>
</evidence>
<keyword evidence="2 4" id="KW-0479">Metal-binding</keyword>
<dbReference type="PROSITE" id="PS51007">
    <property type="entry name" value="CYTC"/>
    <property type="match status" value="2"/>
</dbReference>
<dbReference type="Pfam" id="PF06537">
    <property type="entry name" value="DHOR"/>
    <property type="match status" value="1"/>
</dbReference>
<evidence type="ECO:0000313" key="7">
    <source>
        <dbReference type="Proteomes" id="UP001597526"/>
    </source>
</evidence>
<reference evidence="7" key="1">
    <citation type="journal article" date="2019" name="Int. J. Syst. Evol. Microbiol.">
        <title>The Global Catalogue of Microorganisms (GCM) 10K type strain sequencing project: providing services to taxonomists for standard genome sequencing and annotation.</title>
        <authorList>
            <consortium name="The Broad Institute Genomics Platform"/>
            <consortium name="The Broad Institute Genome Sequencing Center for Infectious Disease"/>
            <person name="Wu L."/>
            <person name="Ma J."/>
        </authorList>
    </citation>
    <scope>NUCLEOTIDE SEQUENCE [LARGE SCALE GENOMIC DNA]</scope>
    <source>
        <strain evidence="7">KCTC 52368</strain>
    </source>
</reference>
<evidence type="ECO:0000256" key="1">
    <source>
        <dbReference type="ARBA" id="ARBA00022617"/>
    </source>
</evidence>
<keyword evidence="1 4" id="KW-0349">Heme</keyword>
<gene>
    <name evidence="6" type="ORF">ACFSQJ_05160</name>
</gene>